<name>A0A644Y018_9ZZZZ</name>
<proteinExistence type="predicted"/>
<comment type="caution">
    <text evidence="1">The sequence shown here is derived from an EMBL/GenBank/DDBJ whole genome shotgun (WGS) entry which is preliminary data.</text>
</comment>
<accession>A0A644Y018</accession>
<sequence length="36" mass="3825">MLGTDVVVLSPPALRAELVDHLTALVEGGDGHDDRR</sequence>
<dbReference type="EMBL" id="VSSQ01003552">
    <property type="protein sequence ID" value="MPM21251.1"/>
    <property type="molecule type" value="Genomic_DNA"/>
</dbReference>
<reference evidence="1" key="1">
    <citation type="submission" date="2019-08" db="EMBL/GenBank/DDBJ databases">
        <authorList>
            <person name="Kucharzyk K."/>
            <person name="Murdoch R.W."/>
            <person name="Higgins S."/>
            <person name="Loffler F."/>
        </authorList>
    </citation>
    <scope>NUCLEOTIDE SEQUENCE</scope>
</reference>
<evidence type="ECO:0008006" key="2">
    <source>
        <dbReference type="Google" id="ProtNLM"/>
    </source>
</evidence>
<dbReference type="AlphaFoldDB" id="A0A644Y018"/>
<protein>
    <recommendedName>
        <fullName evidence="2">WYL domain-containing protein</fullName>
    </recommendedName>
</protein>
<gene>
    <name evidence="1" type="ORF">SDC9_67695</name>
</gene>
<evidence type="ECO:0000313" key="1">
    <source>
        <dbReference type="EMBL" id="MPM21251.1"/>
    </source>
</evidence>
<organism evidence="1">
    <name type="scientific">bioreactor metagenome</name>
    <dbReference type="NCBI Taxonomy" id="1076179"/>
    <lineage>
        <taxon>unclassified sequences</taxon>
        <taxon>metagenomes</taxon>
        <taxon>ecological metagenomes</taxon>
    </lineage>
</organism>